<gene>
    <name evidence="3" type="ORF">CI109_105550</name>
</gene>
<feature type="domain" description="GPI inositol-deacylase transmembrane" evidence="2">
    <location>
        <begin position="19"/>
        <end position="144"/>
    </location>
</feature>
<evidence type="ECO:0000313" key="3">
    <source>
        <dbReference type="EMBL" id="WWD21069.1"/>
    </source>
</evidence>
<keyword evidence="1" id="KW-1133">Transmembrane helix</keyword>
<dbReference type="KEGG" id="ksn:90830006"/>
<evidence type="ECO:0000256" key="1">
    <source>
        <dbReference type="SAM" id="Phobius"/>
    </source>
</evidence>
<dbReference type="InterPro" id="IPR056824">
    <property type="entry name" value="PGAP1_TMD"/>
</dbReference>
<accession>A0AAJ8LQP8</accession>
<organism evidence="3 4">
    <name type="scientific">Kwoniella shandongensis</name>
    <dbReference type="NCBI Taxonomy" id="1734106"/>
    <lineage>
        <taxon>Eukaryota</taxon>
        <taxon>Fungi</taxon>
        <taxon>Dikarya</taxon>
        <taxon>Basidiomycota</taxon>
        <taxon>Agaricomycotina</taxon>
        <taxon>Tremellomycetes</taxon>
        <taxon>Tremellales</taxon>
        <taxon>Cryptococcaceae</taxon>
        <taxon>Kwoniella</taxon>
    </lineage>
</organism>
<proteinExistence type="predicted"/>
<dbReference type="Proteomes" id="UP000322225">
    <property type="component" value="Chromosome 10"/>
</dbReference>
<evidence type="ECO:0000313" key="4">
    <source>
        <dbReference type="Proteomes" id="UP000322225"/>
    </source>
</evidence>
<feature type="transmembrane region" description="Helical" evidence="1">
    <location>
        <begin position="103"/>
        <end position="122"/>
    </location>
</feature>
<sequence length="146" mass="16161">MQYQVLWASVVLTKPETLQVVGTVTVQSALTSKATSANLSFAVIMLTLFILPFKATGLLVWGRSLWTNWSHPFTTDHNLFYIIPSTLVVALSSQGAALKKRDLILQGCRYALIVLAVVAFTLGSRWTWLLPSLVNVVLIFIVGILW</sequence>
<feature type="transmembrane region" description="Helical" evidence="1">
    <location>
        <begin position="128"/>
        <end position="145"/>
    </location>
</feature>
<name>A0AAJ8LQP8_9TREE</name>
<keyword evidence="1" id="KW-0472">Membrane</keyword>
<dbReference type="GeneID" id="90830006"/>
<dbReference type="Pfam" id="PF25140">
    <property type="entry name" value="PGAP1_TMD"/>
    <property type="match status" value="1"/>
</dbReference>
<keyword evidence="1" id="KW-0812">Transmembrane</keyword>
<reference evidence="3" key="2">
    <citation type="submission" date="2024-01" db="EMBL/GenBank/DDBJ databases">
        <title>Comparative genomics of Cryptococcus and Kwoniella reveals pathogenesis evolution and contrasting modes of karyotype evolution via chromosome fusion or intercentromeric recombination.</title>
        <authorList>
            <person name="Coelho M.A."/>
            <person name="David-Palma M."/>
            <person name="Shea T."/>
            <person name="Bowers K."/>
            <person name="McGinley-Smith S."/>
            <person name="Mohammad A.W."/>
            <person name="Gnirke A."/>
            <person name="Yurkov A.M."/>
            <person name="Nowrousian M."/>
            <person name="Sun S."/>
            <person name="Cuomo C.A."/>
            <person name="Heitman J."/>
        </authorList>
    </citation>
    <scope>NUCLEOTIDE SEQUENCE</scope>
    <source>
        <strain evidence="3">CBS 12478</strain>
    </source>
</reference>
<evidence type="ECO:0000259" key="2">
    <source>
        <dbReference type="Pfam" id="PF25140"/>
    </source>
</evidence>
<dbReference type="EMBL" id="CP144060">
    <property type="protein sequence ID" value="WWD21069.1"/>
    <property type="molecule type" value="Genomic_DNA"/>
</dbReference>
<keyword evidence="4" id="KW-1185">Reference proteome</keyword>
<feature type="transmembrane region" description="Helical" evidence="1">
    <location>
        <begin position="79"/>
        <end position="98"/>
    </location>
</feature>
<reference evidence="3" key="1">
    <citation type="submission" date="2017-08" db="EMBL/GenBank/DDBJ databases">
        <authorList>
            <person name="Cuomo C."/>
            <person name="Billmyre B."/>
            <person name="Heitman J."/>
        </authorList>
    </citation>
    <scope>NUCLEOTIDE SEQUENCE</scope>
    <source>
        <strain evidence="3">CBS 12478</strain>
    </source>
</reference>
<protein>
    <recommendedName>
        <fullName evidence="2">GPI inositol-deacylase transmembrane domain-containing protein</fullName>
    </recommendedName>
</protein>
<dbReference type="RefSeq" id="XP_065823760.1">
    <property type="nucleotide sequence ID" value="XM_065967688.1"/>
</dbReference>
<dbReference type="AlphaFoldDB" id="A0AAJ8LQP8"/>
<feature type="transmembrane region" description="Helical" evidence="1">
    <location>
        <begin position="39"/>
        <end position="59"/>
    </location>
</feature>